<gene>
    <name evidence="2" type="ORF">EVAR_57674_1</name>
</gene>
<reference evidence="2 3" key="1">
    <citation type="journal article" date="2019" name="Commun. Biol.">
        <title>The bagworm genome reveals a unique fibroin gene that provides high tensile strength.</title>
        <authorList>
            <person name="Kono N."/>
            <person name="Nakamura H."/>
            <person name="Ohtoshi R."/>
            <person name="Tomita M."/>
            <person name="Numata K."/>
            <person name="Arakawa K."/>
        </authorList>
    </citation>
    <scope>NUCLEOTIDE SEQUENCE [LARGE SCALE GENOMIC DNA]</scope>
</reference>
<sequence length="132" mass="14434">MGRISRLDARSPPPPRRPLASGLKRQISVKTNASQIQTNSPAAEGAVCQEICPSLLVRTKICLPFSRSNTERRAGSRRRAPSAPEARTARRGPPARATPSRVIRQPSGGRVTAHFRPTDQIENKSAMAREMN</sequence>
<protein>
    <submittedName>
        <fullName evidence="2">Uncharacterized protein</fullName>
    </submittedName>
</protein>
<feature type="compositionally biased region" description="Polar residues" evidence="1">
    <location>
        <begin position="28"/>
        <end position="41"/>
    </location>
</feature>
<feature type="region of interest" description="Disordered" evidence="1">
    <location>
        <begin position="1"/>
        <end position="43"/>
    </location>
</feature>
<dbReference type="AlphaFoldDB" id="A0A4C1YPS1"/>
<keyword evidence="3" id="KW-1185">Reference proteome</keyword>
<accession>A0A4C1YPS1</accession>
<feature type="region of interest" description="Disordered" evidence="1">
    <location>
        <begin position="65"/>
        <end position="132"/>
    </location>
</feature>
<organism evidence="2 3">
    <name type="scientific">Eumeta variegata</name>
    <name type="common">Bagworm moth</name>
    <name type="synonym">Eumeta japonica</name>
    <dbReference type="NCBI Taxonomy" id="151549"/>
    <lineage>
        <taxon>Eukaryota</taxon>
        <taxon>Metazoa</taxon>
        <taxon>Ecdysozoa</taxon>
        <taxon>Arthropoda</taxon>
        <taxon>Hexapoda</taxon>
        <taxon>Insecta</taxon>
        <taxon>Pterygota</taxon>
        <taxon>Neoptera</taxon>
        <taxon>Endopterygota</taxon>
        <taxon>Lepidoptera</taxon>
        <taxon>Glossata</taxon>
        <taxon>Ditrysia</taxon>
        <taxon>Tineoidea</taxon>
        <taxon>Psychidae</taxon>
        <taxon>Oiketicinae</taxon>
        <taxon>Eumeta</taxon>
    </lineage>
</organism>
<evidence type="ECO:0000313" key="2">
    <source>
        <dbReference type="EMBL" id="GBP76993.1"/>
    </source>
</evidence>
<proteinExistence type="predicted"/>
<evidence type="ECO:0000256" key="1">
    <source>
        <dbReference type="SAM" id="MobiDB-lite"/>
    </source>
</evidence>
<comment type="caution">
    <text evidence="2">The sequence shown here is derived from an EMBL/GenBank/DDBJ whole genome shotgun (WGS) entry which is preliminary data.</text>
</comment>
<evidence type="ECO:0000313" key="3">
    <source>
        <dbReference type="Proteomes" id="UP000299102"/>
    </source>
</evidence>
<dbReference type="EMBL" id="BGZK01001313">
    <property type="protein sequence ID" value="GBP76993.1"/>
    <property type="molecule type" value="Genomic_DNA"/>
</dbReference>
<feature type="compositionally biased region" description="Low complexity" evidence="1">
    <location>
        <begin position="81"/>
        <end position="101"/>
    </location>
</feature>
<name>A0A4C1YPS1_EUMVA</name>
<dbReference type="Proteomes" id="UP000299102">
    <property type="component" value="Unassembled WGS sequence"/>
</dbReference>